<evidence type="ECO:0000256" key="8">
    <source>
        <dbReference type="ARBA" id="ARBA00023159"/>
    </source>
</evidence>
<dbReference type="Pfam" id="PF00320">
    <property type="entry name" value="GATA"/>
    <property type="match status" value="2"/>
</dbReference>
<keyword evidence="8" id="KW-0010">Activator</keyword>
<dbReference type="InterPro" id="IPR013088">
    <property type="entry name" value="Znf_NHR/GATA"/>
</dbReference>
<dbReference type="PRINTS" id="PR00619">
    <property type="entry name" value="GATAZNFINGER"/>
</dbReference>
<keyword evidence="3" id="KW-0677">Repeat</keyword>
<proteinExistence type="predicted"/>
<evidence type="ECO:0000256" key="5">
    <source>
        <dbReference type="ARBA" id="ARBA00022833"/>
    </source>
</evidence>
<keyword evidence="15" id="KW-1185">Reference proteome</keyword>
<dbReference type="FunFam" id="3.30.50.10:FF:000001">
    <property type="entry name" value="GATA transcription factor (GATAd)"/>
    <property type="match status" value="1"/>
</dbReference>
<dbReference type="GO" id="GO:0005634">
    <property type="term" value="C:nucleus"/>
    <property type="evidence" value="ECO:0007669"/>
    <property type="project" value="UniProtKB-SubCell"/>
</dbReference>
<evidence type="ECO:0000256" key="12">
    <source>
        <dbReference type="SAM" id="MobiDB-lite"/>
    </source>
</evidence>
<keyword evidence="5" id="KW-0862">Zinc</keyword>
<evidence type="ECO:0000256" key="6">
    <source>
        <dbReference type="ARBA" id="ARBA00023015"/>
    </source>
</evidence>
<dbReference type="InterPro" id="IPR000679">
    <property type="entry name" value="Znf_GATA"/>
</dbReference>
<dbReference type="VEuPathDB" id="VectorBase:LOC119174527"/>
<name>A0A9J6DHR3_RHIMP</name>
<evidence type="ECO:0000313" key="14">
    <source>
        <dbReference type="EMBL" id="KAH8021725.1"/>
    </source>
</evidence>
<comment type="subcellular location">
    <subcellularLocation>
        <location evidence="1">Nucleus</location>
    </subcellularLocation>
</comment>
<accession>A0A9J6DHR3</accession>
<evidence type="ECO:0000313" key="15">
    <source>
        <dbReference type="Proteomes" id="UP000821866"/>
    </source>
</evidence>
<dbReference type="AlphaFoldDB" id="A0A9J6DHR3"/>
<keyword evidence="7" id="KW-0238">DNA-binding</keyword>
<evidence type="ECO:0000256" key="1">
    <source>
        <dbReference type="ARBA" id="ARBA00004123"/>
    </source>
</evidence>
<dbReference type="PANTHER" id="PTHR10071:SF281">
    <property type="entry name" value="BOX A-BINDING FACTOR-RELATED"/>
    <property type="match status" value="1"/>
</dbReference>
<dbReference type="PANTHER" id="PTHR10071">
    <property type="entry name" value="TRANSCRIPTION FACTOR GATA FAMILY MEMBER"/>
    <property type="match status" value="1"/>
</dbReference>
<dbReference type="PROSITE" id="PS50114">
    <property type="entry name" value="GATA_ZN_FINGER_2"/>
    <property type="match status" value="2"/>
</dbReference>
<keyword evidence="6" id="KW-0805">Transcription regulation</keyword>
<keyword evidence="9" id="KW-0804">Transcription</keyword>
<dbReference type="SUPFAM" id="SSF57716">
    <property type="entry name" value="Glucocorticoid receptor-like (DNA-binding domain)"/>
    <property type="match status" value="2"/>
</dbReference>
<dbReference type="PROSITE" id="PS00344">
    <property type="entry name" value="GATA_ZN_FINGER_1"/>
    <property type="match status" value="2"/>
</dbReference>
<evidence type="ECO:0000256" key="10">
    <source>
        <dbReference type="ARBA" id="ARBA00023242"/>
    </source>
</evidence>
<keyword evidence="2" id="KW-0479">Metal-binding</keyword>
<evidence type="ECO:0000256" key="4">
    <source>
        <dbReference type="ARBA" id="ARBA00022771"/>
    </source>
</evidence>
<feature type="domain" description="GATA-type" evidence="13">
    <location>
        <begin position="4"/>
        <end position="58"/>
    </location>
</feature>
<evidence type="ECO:0000256" key="11">
    <source>
        <dbReference type="PROSITE-ProRule" id="PRU00094"/>
    </source>
</evidence>
<dbReference type="SMART" id="SM00401">
    <property type="entry name" value="ZnF_GATA"/>
    <property type="match status" value="2"/>
</dbReference>
<dbReference type="GO" id="GO:0000978">
    <property type="term" value="F:RNA polymerase II cis-regulatory region sequence-specific DNA binding"/>
    <property type="evidence" value="ECO:0007669"/>
    <property type="project" value="TreeGrafter"/>
</dbReference>
<evidence type="ECO:0000256" key="2">
    <source>
        <dbReference type="ARBA" id="ARBA00022723"/>
    </source>
</evidence>
<evidence type="ECO:0000256" key="7">
    <source>
        <dbReference type="ARBA" id="ARBA00023125"/>
    </source>
</evidence>
<gene>
    <name evidence="14" type="ORF">HPB51_016389</name>
</gene>
<evidence type="ECO:0000256" key="3">
    <source>
        <dbReference type="ARBA" id="ARBA00022737"/>
    </source>
</evidence>
<feature type="domain" description="GATA-type" evidence="13">
    <location>
        <begin position="58"/>
        <end position="117"/>
    </location>
</feature>
<dbReference type="EMBL" id="JABSTU010000009">
    <property type="protein sequence ID" value="KAH8021725.1"/>
    <property type="molecule type" value="Genomic_DNA"/>
</dbReference>
<comment type="caution">
    <text evidence="14">The sequence shown here is derived from an EMBL/GenBank/DDBJ whole genome shotgun (WGS) entry which is preliminary data.</text>
</comment>
<protein>
    <recommendedName>
        <fullName evidence="13">GATA-type domain-containing protein</fullName>
    </recommendedName>
</protein>
<dbReference type="CDD" id="cd00202">
    <property type="entry name" value="ZnF_GATA"/>
    <property type="match status" value="2"/>
</dbReference>
<feature type="region of interest" description="Disordered" evidence="12">
    <location>
        <begin position="182"/>
        <end position="230"/>
    </location>
</feature>
<dbReference type="GO" id="GO:0000122">
    <property type="term" value="P:negative regulation of transcription by RNA polymerase II"/>
    <property type="evidence" value="ECO:0007669"/>
    <property type="project" value="TreeGrafter"/>
</dbReference>
<dbReference type="GO" id="GO:0045944">
    <property type="term" value="P:positive regulation of transcription by RNA polymerase II"/>
    <property type="evidence" value="ECO:0007669"/>
    <property type="project" value="TreeGrafter"/>
</dbReference>
<evidence type="ECO:0000259" key="13">
    <source>
        <dbReference type="PROSITE" id="PS50114"/>
    </source>
</evidence>
<dbReference type="Proteomes" id="UP000821866">
    <property type="component" value="Chromosome 7"/>
</dbReference>
<keyword evidence="4 11" id="KW-0863">Zinc-finger</keyword>
<dbReference type="GO" id="GO:0000981">
    <property type="term" value="F:DNA-binding transcription factor activity, RNA polymerase II-specific"/>
    <property type="evidence" value="ECO:0007669"/>
    <property type="project" value="TreeGrafter"/>
</dbReference>
<evidence type="ECO:0000256" key="9">
    <source>
        <dbReference type="ARBA" id="ARBA00023163"/>
    </source>
</evidence>
<dbReference type="InterPro" id="IPR039355">
    <property type="entry name" value="Transcription_factor_GATA"/>
</dbReference>
<organism evidence="14 15">
    <name type="scientific">Rhipicephalus microplus</name>
    <name type="common">Cattle tick</name>
    <name type="synonym">Boophilus microplus</name>
    <dbReference type="NCBI Taxonomy" id="6941"/>
    <lineage>
        <taxon>Eukaryota</taxon>
        <taxon>Metazoa</taxon>
        <taxon>Ecdysozoa</taxon>
        <taxon>Arthropoda</taxon>
        <taxon>Chelicerata</taxon>
        <taxon>Arachnida</taxon>
        <taxon>Acari</taxon>
        <taxon>Parasitiformes</taxon>
        <taxon>Ixodida</taxon>
        <taxon>Ixodoidea</taxon>
        <taxon>Ixodidae</taxon>
        <taxon>Rhipicephalinae</taxon>
        <taxon>Rhipicephalus</taxon>
        <taxon>Boophilus</taxon>
    </lineage>
</organism>
<reference evidence="14" key="2">
    <citation type="submission" date="2021-09" db="EMBL/GenBank/DDBJ databases">
        <authorList>
            <person name="Jia N."/>
            <person name="Wang J."/>
            <person name="Shi W."/>
            <person name="Du L."/>
            <person name="Sun Y."/>
            <person name="Zhan W."/>
            <person name="Jiang J."/>
            <person name="Wang Q."/>
            <person name="Zhang B."/>
            <person name="Ji P."/>
            <person name="Sakyi L.B."/>
            <person name="Cui X."/>
            <person name="Yuan T."/>
            <person name="Jiang B."/>
            <person name="Yang W."/>
            <person name="Lam T.T.-Y."/>
            <person name="Chang Q."/>
            <person name="Ding S."/>
            <person name="Wang X."/>
            <person name="Zhu J."/>
            <person name="Ruan X."/>
            <person name="Zhao L."/>
            <person name="Wei J."/>
            <person name="Que T."/>
            <person name="Du C."/>
            <person name="Cheng J."/>
            <person name="Dai P."/>
            <person name="Han X."/>
            <person name="Huang E."/>
            <person name="Gao Y."/>
            <person name="Liu J."/>
            <person name="Shao H."/>
            <person name="Ye R."/>
            <person name="Li L."/>
            <person name="Wei W."/>
            <person name="Wang X."/>
            <person name="Wang C."/>
            <person name="Huo Q."/>
            <person name="Li W."/>
            <person name="Guo W."/>
            <person name="Chen H."/>
            <person name="Chen S."/>
            <person name="Zhou L."/>
            <person name="Zhou L."/>
            <person name="Ni X."/>
            <person name="Tian J."/>
            <person name="Zhou Y."/>
            <person name="Sheng Y."/>
            <person name="Liu T."/>
            <person name="Pan Y."/>
            <person name="Xia L."/>
            <person name="Li J."/>
            <person name="Zhao F."/>
            <person name="Cao W."/>
        </authorList>
    </citation>
    <scope>NUCLEOTIDE SEQUENCE</scope>
    <source>
        <strain evidence="14">Rmic-2018</strain>
        <tissue evidence="14">Larvae</tissue>
    </source>
</reference>
<reference evidence="14" key="1">
    <citation type="journal article" date="2020" name="Cell">
        <title>Large-Scale Comparative Analyses of Tick Genomes Elucidate Their Genetic Diversity and Vector Capacities.</title>
        <authorList>
            <consortium name="Tick Genome and Microbiome Consortium (TIGMIC)"/>
            <person name="Jia N."/>
            <person name="Wang J."/>
            <person name="Shi W."/>
            <person name="Du L."/>
            <person name="Sun Y."/>
            <person name="Zhan W."/>
            <person name="Jiang J.F."/>
            <person name="Wang Q."/>
            <person name="Zhang B."/>
            <person name="Ji P."/>
            <person name="Bell-Sakyi L."/>
            <person name="Cui X.M."/>
            <person name="Yuan T.T."/>
            <person name="Jiang B.G."/>
            <person name="Yang W.F."/>
            <person name="Lam T.T."/>
            <person name="Chang Q.C."/>
            <person name="Ding S.J."/>
            <person name="Wang X.J."/>
            <person name="Zhu J.G."/>
            <person name="Ruan X.D."/>
            <person name="Zhao L."/>
            <person name="Wei J.T."/>
            <person name="Ye R.Z."/>
            <person name="Que T.C."/>
            <person name="Du C.H."/>
            <person name="Zhou Y.H."/>
            <person name="Cheng J.X."/>
            <person name="Dai P.F."/>
            <person name="Guo W.B."/>
            <person name="Han X.H."/>
            <person name="Huang E.J."/>
            <person name="Li L.F."/>
            <person name="Wei W."/>
            <person name="Gao Y.C."/>
            <person name="Liu J.Z."/>
            <person name="Shao H.Z."/>
            <person name="Wang X."/>
            <person name="Wang C.C."/>
            <person name="Yang T.C."/>
            <person name="Huo Q.B."/>
            <person name="Li W."/>
            <person name="Chen H.Y."/>
            <person name="Chen S.E."/>
            <person name="Zhou L.G."/>
            <person name="Ni X.B."/>
            <person name="Tian J.H."/>
            <person name="Sheng Y."/>
            <person name="Liu T."/>
            <person name="Pan Y.S."/>
            <person name="Xia L.Y."/>
            <person name="Li J."/>
            <person name="Zhao F."/>
            <person name="Cao W.C."/>
        </authorList>
    </citation>
    <scope>NUCLEOTIDE SEQUENCE</scope>
    <source>
        <strain evidence="14">Rmic-2018</strain>
    </source>
</reference>
<dbReference type="GO" id="GO:0008270">
    <property type="term" value="F:zinc ion binding"/>
    <property type="evidence" value="ECO:0007669"/>
    <property type="project" value="UniProtKB-KW"/>
</dbReference>
<keyword evidence="10" id="KW-0539">Nucleus</keyword>
<sequence length="376" mass="42545">MARDSEGRECVNCGATSTPLWRRDGTGHYLCNACGLYHKMNGQNRPLIKPKRRLSAARRAGTSCANCKTTTTTLWRRNQNGEPVCNACGLYFKLHNRERRETVSGVVRRCDRVVSDRQAPRRADVRLETCARARARKAQQAPPRRQGFIGCRRLLVGGKGRRTKRRRTRSVRGLSSWSHISRAARVATSPQRARRDLAPAVTQAKTRSTVPECCSGGGGSPRENRRRLRRPPLKCLAGPAVKLRRRNPTAPPQPPLGPPRRMFGRLNGTRCRRRQTAWGPSLSTPGLVSVATPPPPRFPAKRLHYCFFFFSFFGKQVASDIFLFFAVRPRCGERVLVLRAYYSEPRTLQAALFSQKNVLSHRWRPTLRRQGGDRNV</sequence>
<dbReference type="Gene3D" id="3.30.50.10">
    <property type="entry name" value="Erythroid Transcription Factor GATA-1, subunit A"/>
    <property type="match status" value="2"/>
</dbReference>
<dbReference type="GO" id="GO:0045165">
    <property type="term" value="P:cell fate commitment"/>
    <property type="evidence" value="ECO:0007669"/>
    <property type="project" value="TreeGrafter"/>
</dbReference>